<gene>
    <name evidence="1" type="ORF">RPERSI_LOCUS7705</name>
</gene>
<name>A0ACA9NBX0_9GLOM</name>
<comment type="caution">
    <text evidence="1">The sequence shown here is derived from an EMBL/GenBank/DDBJ whole genome shotgun (WGS) entry which is preliminary data.</text>
</comment>
<organism evidence="1 2">
    <name type="scientific">Racocetra persica</name>
    <dbReference type="NCBI Taxonomy" id="160502"/>
    <lineage>
        <taxon>Eukaryota</taxon>
        <taxon>Fungi</taxon>
        <taxon>Fungi incertae sedis</taxon>
        <taxon>Mucoromycota</taxon>
        <taxon>Glomeromycotina</taxon>
        <taxon>Glomeromycetes</taxon>
        <taxon>Diversisporales</taxon>
        <taxon>Gigasporaceae</taxon>
        <taxon>Racocetra</taxon>
    </lineage>
</organism>
<dbReference type="Proteomes" id="UP000789920">
    <property type="component" value="Unassembled WGS sequence"/>
</dbReference>
<accession>A0ACA9NBX0</accession>
<proteinExistence type="predicted"/>
<protein>
    <submittedName>
        <fullName evidence="1">1885_t:CDS:1</fullName>
    </submittedName>
</protein>
<reference evidence="1" key="1">
    <citation type="submission" date="2021-06" db="EMBL/GenBank/DDBJ databases">
        <authorList>
            <person name="Kallberg Y."/>
            <person name="Tangrot J."/>
            <person name="Rosling A."/>
        </authorList>
    </citation>
    <scope>NUCLEOTIDE SEQUENCE</scope>
    <source>
        <strain evidence="1">MA461A</strain>
    </source>
</reference>
<evidence type="ECO:0000313" key="1">
    <source>
        <dbReference type="EMBL" id="CAG8646723.1"/>
    </source>
</evidence>
<evidence type="ECO:0000313" key="2">
    <source>
        <dbReference type="Proteomes" id="UP000789920"/>
    </source>
</evidence>
<feature type="non-terminal residue" evidence="1">
    <location>
        <position position="1"/>
    </location>
</feature>
<sequence>NLQEIRLEVNFEKYSITLGIVGEYCPNLVDVMVGDDFDSVDDLVSLLKQSLHLQKLTIRGGASSFNGILPTFKELNAMANLCQFSIN</sequence>
<dbReference type="EMBL" id="CAJVQC010013269">
    <property type="protein sequence ID" value="CAG8646723.1"/>
    <property type="molecule type" value="Genomic_DNA"/>
</dbReference>
<keyword evidence="2" id="KW-1185">Reference proteome</keyword>